<proteinExistence type="predicted"/>
<feature type="region of interest" description="Disordered" evidence="1">
    <location>
        <begin position="62"/>
        <end position="104"/>
    </location>
</feature>
<evidence type="ECO:0000313" key="2">
    <source>
        <dbReference type="EMBL" id="RVE68698.1"/>
    </source>
</evidence>
<accession>A0A437D1E8</accession>
<reference evidence="2 3" key="1">
    <citation type="submission" date="2018-11" db="EMBL/GenBank/DDBJ databases">
        <authorList>
            <person name="Lopez-Roques C."/>
            <person name="Donnadieu C."/>
            <person name="Bouchez O."/>
            <person name="Klopp C."/>
            <person name="Cabau C."/>
            <person name="Zahm M."/>
        </authorList>
    </citation>
    <scope>NUCLEOTIDE SEQUENCE [LARGE SCALE GENOMIC DNA]</scope>
    <source>
        <strain evidence="2">RS831</strain>
        <tissue evidence="2">Whole body</tissue>
    </source>
</reference>
<protein>
    <submittedName>
        <fullName evidence="2">Uncharacterized protein</fullName>
    </submittedName>
</protein>
<organism evidence="2 3">
    <name type="scientific">Oryzias javanicus</name>
    <name type="common">Javanese ricefish</name>
    <name type="synonym">Aplocheilus javanicus</name>
    <dbReference type="NCBI Taxonomy" id="123683"/>
    <lineage>
        <taxon>Eukaryota</taxon>
        <taxon>Metazoa</taxon>
        <taxon>Chordata</taxon>
        <taxon>Craniata</taxon>
        <taxon>Vertebrata</taxon>
        <taxon>Euteleostomi</taxon>
        <taxon>Actinopterygii</taxon>
        <taxon>Neopterygii</taxon>
        <taxon>Teleostei</taxon>
        <taxon>Neoteleostei</taxon>
        <taxon>Acanthomorphata</taxon>
        <taxon>Ovalentaria</taxon>
        <taxon>Atherinomorphae</taxon>
        <taxon>Beloniformes</taxon>
        <taxon>Adrianichthyidae</taxon>
        <taxon>Oryziinae</taxon>
        <taxon>Oryzias</taxon>
    </lineage>
</organism>
<evidence type="ECO:0000256" key="1">
    <source>
        <dbReference type="SAM" id="MobiDB-lite"/>
    </source>
</evidence>
<evidence type="ECO:0000313" key="3">
    <source>
        <dbReference type="Proteomes" id="UP000283210"/>
    </source>
</evidence>
<dbReference type="Proteomes" id="UP000283210">
    <property type="component" value="Chromosome 9"/>
</dbReference>
<sequence length="104" mass="11205">MFPKVQVSTCNLRANIPDTAVRIWSNRLCPSRTVQSLEKVPASPVQTSSHFCPQSPLSYAGLGSGASAPSNADDSALKLTRRGRRQSRGPSRVKGTRATLLQPE</sequence>
<name>A0A437D1E8_ORYJA</name>
<gene>
    <name evidence="2" type="ORF">OJAV_G00095380</name>
</gene>
<reference evidence="2 3" key="2">
    <citation type="submission" date="2019-01" db="EMBL/GenBank/DDBJ databases">
        <title>A chromosome length genome reference of the Java medaka (oryzias javanicus).</title>
        <authorList>
            <person name="Herpin A."/>
            <person name="Takehana Y."/>
            <person name="Naruse K."/>
            <person name="Ansai S."/>
            <person name="Kawaguchi M."/>
        </authorList>
    </citation>
    <scope>NUCLEOTIDE SEQUENCE [LARGE SCALE GENOMIC DNA]</scope>
    <source>
        <strain evidence="2">RS831</strain>
        <tissue evidence="2">Whole body</tissue>
    </source>
</reference>
<dbReference type="AlphaFoldDB" id="A0A437D1E8"/>
<keyword evidence="3" id="KW-1185">Reference proteome</keyword>
<dbReference type="EMBL" id="CM012445">
    <property type="protein sequence ID" value="RVE68698.1"/>
    <property type="molecule type" value="Genomic_DNA"/>
</dbReference>